<keyword evidence="3" id="KW-1185">Reference proteome</keyword>
<sequence length="456" mass="49433">MTRAAIHLNDAGITLLTTERLLYRQPGFVLLAEDQLTTGIDAFARARINPRHLQHRHWMELATTALLEQRFAHLTAADLASRQLEHMWATAGNGIDELIVAVPAYLTASQLGLVLGIAADIGMPVSAMVDAAVAATRREYRNAVPVHVDCGLHATTLTRLGQVDGAIVEASEVIDSCGTYPLYDAWLKTIAEAFVRQSRFDPLHTAETEQMLLDQMGQWLRLAGRADSVSMTVTSGGVSHSAEIESLSLIGAAAPWYQQIANRLRALYRADEVPAIQITSRIASLPGLADLLLARVGGEIYALETGATARGALARCRGSVRDGGSVSLLRQLPWDQAAIEIRPTDTAASKSGIPTHLLFGDIAWRIDEQSLVLGSQPDTATRFIELDGDMPGLSRRHCEVRREGGQCVVEDHSRYGSFLNGHRINGSAILQVGDSLRVGTPGFEFRLITTDEQHGA</sequence>
<dbReference type="Proteomes" id="UP000092695">
    <property type="component" value="Chromosome"/>
</dbReference>
<dbReference type="InterPro" id="IPR008984">
    <property type="entry name" value="SMAD_FHA_dom_sf"/>
</dbReference>
<dbReference type="PROSITE" id="PS50006">
    <property type="entry name" value="FHA_DOMAIN"/>
    <property type="match status" value="1"/>
</dbReference>
<dbReference type="SMART" id="SM00240">
    <property type="entry name" value="FHA"/>
    <property type="match status" value="1"/>
</dbReference>
<name>A0A193LH98_9GAMM</name>
<dbReference type="InterPro" id="IPR000253">
    <property type="entry name" value="FHA_dom"/>
</dbReference>
<dbReference type="RefSeq" id="WP_068616537.1">
    <property type="nucleotide sequence ID" value="NZ_CP016268.1"/>
</dbReference>
<dbReference type="Gene3D" id="2.60.200.20">
    <property type="match status" value="1"/>
</dbReference>
<dbReference type="EMBL" id="CP016268">
    <property type="protein sequence ID" value="ANO51838.1"/>
    <property type="molecule type" value="Genomic_DNA"/>
</dbReference>
<evidence type="ECO:0000259" key="1">
    <source>
        <dbReference type="PROSITE" id="PS50006"/>
    </source>
</evidence>
<accession>A0A193LH98</accession>
<dbReference type="Gene3D" id="3.30.420.40">
    <property type="match status" value="2"/>
</dbReference>
<evidence type="ECO:0000313" key="3">
    <source>
        <dbReference type="Proteomes" id="UP000092695"/>
    </source>
</evidence>
<feature type="domain" description="FHA" evidence="1">
    <location>
        <begin position="371"/>
        <end position="424"/>
    </location>
</feature>
<dbReference type="Gene3D" id="3.90.640.10">
    <property type="entry name" value="Actin, Chain A, domain 4"/>
    <property type="match status" value="1"/>
</dbReference>
<dbReference type="Pfam" id="PF00498">
    <property type="entry name" value="FHA"/>
    <property type="match status" value="1"/>
</dbReference>
<proteinExistence type="predicted"/>
<gene>
    <name evidence="2" type="ORF">BA177_12080</name>
</gene>
<protein>
    <recommendedName>
        <fullName evidence="1">FHA domain-containing protein</fullName>
    </recommendedName>
</protein>
<dbReference type="OrthoDB" id="7052771at2"/>
<dbReference type="STRING" id="1548547.BA177_12080"/>
<dbReference type="KEGG" id="woc:BA177_12080"/>
<dbReference type="CDD" id="cd00060">
    <property type="entry name" value="FHA"/>
    <property type="match status" value="1"/>
</dbReference>
<dbReference type="AlphaFoldDB" id="A0A193LH98"/>
<reference evidence="2 3" key="1">
    <citation type="submission" date="2016-06" db="EMBL/GenBank/DDBJ databases">
        <title>Complete genome sequence of a deep-branching marine Gamma Proteobacterium Woeseia oceani type strain XK5.</title>
        <authorList>
            <person name="Mu D."/>
            <person name="Du Z."/>
        </authorList>
    </citation>
    <scope>NUCLEOTIDE SEQUENCE [LARGE SCALE GENOMIC DNA]</scope>
    <source>
        <strain evidence="2 3">XK5</strain>
    </source>
</reference>
<evidence type="ECO:0000313" key="2">
    <source>
        <dbReference type="EMBL" id="ANO51838.1"/>
    </source>
</evidence>
<organism evidence="2 3">
    <name type="scientific">Woeseia oceani</name>
    <dbReference type="NCBI Taxonomy" id="1548547"/>
    <lineage>
        <taxon>Bacteria</taxon>
        <taxon>Pseudomonadati</taxon>
        <taxon>Pseudomonadota</taxon>
        <taxon>Gammaproteobacteria</taxon>
        <taxon>Woeseiales</taxon>
        <taxon>Woeseiaceae</taxon>
        <taxon>Woeseia</taxon>
    </lineage>
</organism>
<dbReference type="SUPFAM" id="SSF49879">
    <property type="entry name" value="SMAD/FHA domain"/>
    <property type="match status" value="1"/>
</dbReference>